<evidence type="ECO:0000313" key="2">
    <source>
        <dbReference type="EMBL" id="KAK9135836.1"/>
    </source>
</evidence>
<keyword evidence="3" id="KW-1185">Reference proteome</keyword>
<comment type="caution">
    <text evidence="2">The sequence shown here is derived from an EMBL/GenBank/DDBJ whole genome shotgun (WGS) entry which is preliminary data.</text>
</comment>
<sequence length="119" mass="13017">MPFSSSLTRSIVLGPSATSRLALAAMSVSQGPRGLLCPPFDFCSPSSLLVSSAFSILLPLSLLSYVCVLRKMMKESNEPELKKIERRFLGVSSTHQQPPEHDTLCLSISDQRLQPWPNG</sequence>
<organism evidence="2 3">
    <name type="scientific">Stephania yunnanensis</name>
    <dbReference type="NCBI Taxonomy" id="152371"/>
    <lineage>
        <taxon>Eukaryota</taxon>
        <taxon>Viridiplantae</taxon>
        <taxon>Streptophyta</taxon>
        <taxon>Embryophyta</taxon>
        <taxon>Tracheophyta</taxon>
        <taxon>Spermatophyta</taxon>
        <taxon>Magnoliopsida</taxon>
        <taxon>Ranunculales</taxon>
        <taxon>Menispermaceae</taxon>
        <taxon>Menispermoideae</taxon>
        <taxon>Cissampelideae</taxon>
        <taxon>Stephania</taxon>
    </lineage>
</organism>
<dbReference type="Proteomes" id="UP001420932">
    <property type="component" value="Unassembled WGS sequence"/>
</dbReference>
<evidence type="ECO:0000313" key="3">
    <source>
        <dbReference type="Proteomes" id="UP001420932"/>
    </source>
</evidence>
<accession>A0AAP0PCK3</accession>
<feature type="transmembrane region" description="Helical" evidence="1">
    <location>
        <begin position="48"/>
        <end position="68"/>
    </location>
</feature>
<keyword evidence="1" id="KW-1133">Transmembrane helix</keyword>
<proteinExistence type="predicted"/>
<reference evidence="2 3" key="1">
    <citation type="submission" date="2024-01" db="EMBL/GenBank/DDBJ databases">
        <title>Genome assemblies of Stephania.</title>
        <authorList>
            <person name="Yang L."/>
        </authorList>
    </citation>
    <scope>NUCLEOTIDE SEQUENCE [LARGE SCALE GENOMIC DNA]</scope>
    <source>
        <strain evidence="2">YNDBR</strain>
        <tissue evidence="2">Leaf</tissue>
    </source>
</reference>
<keyword evidence="1" id="KW-0472">Membrane</keyword>
<name>A0AAP0PCK3_9MAGN</name>
<dbReference type="AlphaFoldDB" id="A0AAP0PCK3"/>
<dbReference type="EMBL" id="JBBNAF010000006">
    <property type="protein sequence ID" value="KAK9135836.1"/>
    <property type="molecule type" value="Genomic_DNA"/>
</dbReference>
<keyword evidence="1" id="KW-0812">Transmembrane</keyword>
<gene>
    <name evidence="2" type="ORF">Syun_015166</name>
</gene>
<protein>
    <submittedName>
        <fullName evidence="2">Uncharacterized protein</fullName>
    </submittedName>
</protein>
<evidence type="ECO:0000256" key="1">
    <source>
        <dbReference type="SAM" id="Phobius"/>
    </source>
</evidence>